<keyword evidence="2" id="KW-1185">Reference proteome</keyword>
<organism evidence="1 2">
    <name type="scientific">Iningainema tapete BLCC-T55</name>
    <dbReference type="NCBI Taxonomy" id="2748662"/>
    <lineage>
        <taxon>Bacteria</taxon>
        <taxon>Bacillati</taxon>
        <taxon>Cyanobacteriota</taxon>
        <taxon>Cyanophyceae</taxon>
        <taxon>Nostocales</taxon>
        <taxon>Scytonemataceae</taxon>
        <taxon>Iningainema tapete</taxon>
    </lineage>
</organism>
<dbReference type="Proteomes" id="UP000629098">
    <property type="component" value="Unassembled WGS sequence"/>
</dbReference>
<sequence length="88" mass="10326">MSITLKPEQENFIQAKLQTGKYQTADEVILEAFQLLEERDRQYEQWVQETRIKVEEAIAASDRGERLNGEEVISQILERFRQAREAQG</sequence>
<evidence type="ECO:0000313" key="1">
    <source>
        <dbReference type="EMBL" id="MBD2776021.1"/>
    </source>
</evidence>
<dbReference type="EMBL" id="JACXAE010000086">
    <property type="protein sequence ID" value="MBD2776021.1"/>
    <property type="molecule type" value="Genomic_DNA"/>
</dbReference>
<dbReference type="RefSeq" id="WP_190835076.1">
    <property type="nucleotide sequence ID" value="NZ_CAWPPI010000086.1"/>
</dbReference>
<gene>
    <name evidence="1" type="ORF">ICL16_29170</name>
</gene>
<dbReference type="PANTHER" id="PTHR36582">
    <property type="entry name" value="ANTITOXIN PARD"/>
    <property type="match status" value="1"/>
</dbReference>
<name>A0A8J6XN27_9CYAN</name>
<dbReference type="AlphaFoldDB" id="A0A8J6XN27"/>
<accession>A0A8J6XN27</accession>
<protein>
    <submittedName>
        <fullName evidence="1">Type II toxin-antitoxin system ParD family antitoxin</fullName>
    </submittedName>
</protein>
<evidence type="ECO:0000313" key="2">
    <source>
        <dbReference type="Proteomes" id="UP000629098"/>
    </source>
</evidence>
<proteinExistence type="predicted"/>
<dbReference type="InterPro" id="IPR022789">
    <property type="entry name" value="ParD"/>
</dbReference>
<reference evidence="1" key="1">
    <citation type="submission" date="2020-09" db="EMBL/GenBank/DDBJ databases">
        <title>Iningainema tapete sp. nov. (Scytonemataceae, Cyanobacteria) from greenhouses in central Florida (USA) produces two types of nodularin with biosynthetic potential for microcystin-LR and anabaenopeptins.</title>
        <authorList>
            <person name="Berthold D.E."/>
            <person name="Lefler F.W."/>
            <person name="Huang I.-S."/>
            <person name="Abdulla H."/>
            <person name="Zimba P.V."/>
            <person name="Laughinghouse H.D. IV."/>
        </authorList>
    </citation>
    <scope>NUCLEOTIDE SEQUENCE</scope>
    <source>
        <strain evidence="1">BLCCT55</strain>
    </source>
</reference>
<dbReference type="PANTHER" id="PTHR36582:SF2">
    <property type="entry name" value="ANTITOXIN PARD"/>
    <property type="match status" value="1"/>
</dbReference>
<dbReference type="Pfam" id="PF03693">
    <property type="entry name" value="ParD_antitoxin"/>
    <property type="match status" value="1"/>
</dbReference>
<dbReference type="Gene3D" id="6.10.10.120">
    <property type="entry name" value="Antitoxin ParD1-like"/>
    <property type="match status" value="1"/>
</dbReference>
<dbReference type="InterPro" id="IPR038296">
    <property type="entry name" value="ParD_sf"/>
</dbReference>
<comment type="caution">
    <text evidence="1">The sequence shown here is derived from an EMBL/GenBank/DDBJ whole genome shotgun (WGS) entry which is preliminary data.</text>
</comment>